<dbReference type="EMBL" id="FXTT01000003">
    <property type="protein sequence ID" value="SMP24383.1"/>
    <property type="molecule type" value="Genomic_DNA"/>
</dbReference>
<name>A0ABY1P547_9HYPH</name>
<dbReference type="Proteomes" id="UP001157914">
    <property type="component" value="Unassembled WGS sequence"/>
</dbReference>
<proteinExistence type="predicted"/>
<dbReference type="RefSeq" id="WP_208997256.1">
    <property type="nucleotide sequence ID" value="NZ_BAAAEA010000002.1"/>
</dbReference>
<dbReference type="Gene3D" id="1.10.490.10">
    <property type="entry name" value="Globins"/>
    <property type="match status" value="1"/>
</dbReference>
<sequence>MDARQSRQEARTGLQEQLSAYSDRLTRFEEITPEAVHVLVHTFYGCVRQHPRLGEIFERRLEGQWPAHLAKMESFWQSVLLKNGAYKGRPVPVHLKQKELVSADYGEWLDVFRPIANALFVPEKAEEIISVAERIAQSLWYACFGTAGAAAPASLSSRS</sequence>
<dbReference type="SUPFAM" id="SSF46458">
    <property type="entry name" value="Globin-like"/>
    <property type="match status" value="1"/>
</dbReference>
<dbReference type="InterPro" id="IPR009050">
    <property type="entry name" value="Globin-like_sf"/>
</dbReference>
<dbReference type="CDD" id="cd08916">
    <property type="entry name" value="TrHb3_P"/>
    <property type="match status" value="1"/>
</dbReference>
<evidence type="ECO:0000313" key="2">
    <source>
        <dbReference type="Proteomes" id="UP001157914"/>
    </source>
</evidence>
<comment type="caution">
    <text evidence="1">The sequence shown here is derived from an EMBL/GenBank/DDBJ whole genome shotgun (WGS) entry which is preliminary data.</text>
</comment>
<gene>
    <name evidence="1" type="ORF">SAMN06265374_2428</name>
</gene>
<evidence type="ECO:0000313" key="1">
    <source>
        <dbReference type="EMBL" id="SMP24383.1"/>
    </source>
</evidence>
<protein>
    <submittedName>
        <fullName evidence="1">Hemoglobin</fullName>
    </submittedName>
</protein>
<dbReference type="InterPro" id="IPR012292">
    <property type="entry name" value="Globin/Proto"/>
</dbReference>
<reference evidence="1 2" key="1">
    <citation type="submission" date="2017-05" db="EMBL/GenBank/DDBJ databases">
        <authorList>
            <person name="Varghese N."/>
            <person name="Submissions S."/>
        </authorList>
    </citation>
    <scope>NUCLEOTIDE SEQUENCE [LARGE SCALE GENOMIC DNA]</scope>
    <source>
        <strain evidence="1 2">DSM 15949</strain>
    </source>
</reference>
<organism evidence="1 2">
    <name type="scientific">Roseibium denhamense</name>
    <dbReference type="NCBI Taxonomy" id="76305"/>
    <lineage>
        <taxon>Bacteria</taxon>
        <taxon>Pseudomonadati</taxon>
        <taxon>Pseudomonadota</taxon>
        <taxon>Alphaproteobacteria</taxon>
        <taxon>Hyphomicrobiales</taxon>
        <taxon>Stappiaceae</taxon>
        <taxon>Roseibium</taxon>
    </lineage>
</organism>
<accession>A0ABY1P547</accession>
<keyword evidence="2" id="KW-1185">Reference proteome</keyword>